<feature type="transmembrane region" description="Helical" evidence="1">
    <location>
        <begin position="52"/>
        <end position="73"/>
    </location>
</feature>
<dbReference type="InterPro" id="IPR045713">
    <property type="entry name" value="DUF6069"/>
</dbReference>
<keyword evidence="1" id="KW-0472">Membrane</keyword>
<reference evidence="2 3" key="1">
    <citation type="submission" date="2020-03" db="EMBL/GenBank/DDBJ databases">
        <title>Genomic Encyclopedia of Type Strains, Phase IV (KMG-IV): sequencing the most valuable type-strain genomes for metagenomic binning, comparative biology and taxonomic classification.</title>
        <authorList>
            <person name="Goeker M."/>
        </authorList>
    </citation>
    <scope>NUCLEOTIDE SEQUENCE [LARGE SCALE GENOMIC DNA]</scope>
    <source>
        <strain evidence="2 3">DSM 102865</strain>
    </source>
</reference>
<keyword evidence="1" id="KW-1133">Transmembrane helix</keyword>
<proteinExistence type="predicted"/>
<dbReference type="Proteomes" id="UP001179181">
    <property type="component" value="Unassembled WGS sequence"/>
</dbReference>
<dbReference type="Pfam" id="PF19545">
    <property type="entry name" value="DUF6069"/>
    <property type="match status" value="1"/>
</dbReference>
<dbReference type="EMBL" id="JAASQJ010000003">
    <property type="protein sequence ID" value="NIJ54569.1"/>
    <property type="molecule type" value="Genomic_DNA"/>
</dbReference>
<accession>A0ABX0UR14</accession>
<comment type="caution">
    <text evidence="2">The sequence shown here is derived from an EMBL/GenBank/DDBJ whole genome shotgun (WGS) entry which is preliminary data.</text>
</comment>
<feature type="transmembrane region" description="Helical" evidence="1">
    <location>
        <begin position="80"/>
        <end position="102"/>
    </location>
</feature>
<evidence type="ECO:0000313" key="2">
    <source>
        <dbReference type="EMBL" id="NIJ54569.1"/>
    </source>
</evidence>
<keyword evidence="1" id="KW-0812">Transmembrane</keyword>
<name>A0ABX0UR14_9BACT</name>
<keyword evidence="3" id="KW-1185">Reference proteome</keyword>
<evidence type="ECO:0000256" key="1">
    <source>
        <dbReference type="SAM" id="Phobius"/>
    </source>
</evidence>
<evidence type="ECO:0000313" key="3">
    <source>
        <dbReference type="Proteomes" id="UP001179181"/>
    </source>
</evidence>
<sequence length="144" mass="15673">MISKLDIKQSLVAGLLAGITSAVINAILFFIFHGAGVITDTIYPQPDKPMTIAPVIMASIVPSIIGSLVFFLFEKFTNNGYKIFSIVAIVLMVLSLFSPFTVIPGVTMGYSLVLCVMHIVVPLTLLYFIRRAKQTKGMKTSTTL</sequence>
<gene>
    <name evidence="2" type="ORF">FHS68_003751</name>
</gene>
<feature type="transmembrane region" description="Helical" evidence="1">
    <location>
        <begin position="108"/>
        <end position="129"/>
    </location>
</feature>
<organism evidence="2 3">
    <name type="scientific">Dyadobacter arcticus</name>
    <dbReference type="NCBI Taxonomy" id="1078754"/>
    <lineage>
        <taxon>Bacteria</taxon>
        <taxon>Pseudomonadati</taxon>
        <taxon>Bacteroidota</taxon>
        <taxon>Cytophagia</taxon>
        <taxon>Cytophagales</taxon>
        <taxon>Spirosomataceae</taxon>
        <taxon>Dyadobacter</taxon>
    </lineage>
</organism>
<protein>
    <submittedName>
        <fullName evidence="2">Uncharacterized protein</fullName>
    </submittedName>
</protein>
<feature type="transmembrane region" description="Helical" evidence="1">
    <location>
        <begin position="12"/>
        <end position="32"/>
    </location>
</feature>
<dbReference type="RefSeq" id="WP_167272921.1">
    <property type="nucleotide sequence ID" value="NZ_JAASQJ010000003.1"/>
</dbReference>